<evidence type="ECO:0000256" key="1">
    <source>
        <dbReference type="ARBA" id="ARBA00022801"/>
    </source>
</evidence>
<gene>
    <name evidence="4" type="primary">estB_1</name>
    <name evidence="4" type="ORF">Mal48_25940</name>
</gene>
<dbReference type="InterPro" id="IPR012338">
    <property type="entry name" value="Beta-lactam/transpept-like"/>
</dbReference>
<organism evidence="4 5">
    <name type="scientific">Thalassoglobus polymorphus</name>
    <dbReference type="NCBI Taxonomy" id="2527994"/>
    <lineage>
        <taxon>Bacteria</taxon>
        <taxon>Pseudomonadati</taxon>
        <taxon>Planctomycetota</taxon>
        <taxon>Planctomycetia</taxon>
        <taxon>Planctomycetales</taxon>
        <taxon>Planctomycetaceae</taxon>
        <taxon>Thalassoglobus</taxon>
    </lineage>
</organism>
<dbReference type="EC" id="3.1.1.-" evidence="4"/>
<name>A0A517QNY6_9PLAN</name>
<dbReference type="AlphaFoldDB" id="A0A517QNY6"/>
<accession>A0A517QNY6</accession>
<sequence precursor="true">MLRLFFVSSLCCLLISATGAAEEKILERVSPSAVGMDEARLERIDRVVADGLRRENMPGCVVLVGHKGKVVFEKAYGFRQLKPQRVPMTLDTVFDLASLTKPVSTATSIMMLIEQGKIDVDAPASKYLPEFTSHGKDQITIKQLLTHQGGLIPDNSIKDYQDGRKVAFQKIHDLSLRAAPGERFMYTDVGFIVLGEIVERLSGQTQDEFTRKNIFRPLGMMETGYTPAETLKERAAVTQERNETWMQGEVHDPRAYEMDGIAGHAGLFSTAQDLARYAQMVLNGGTLAGTRILKAETIKEMTQPIEVSSGIRSLGWDKQTGYSSNKGDLLSDQAIGHGGFTGTALWIDPGQDLFVIFLSNRVHPDGKGSVNSLAGRIATIAAAAIE</sequence>
<dbReference type="Pfam" id="PF00144">
    <property type="entry name" value="Beta-lactamase"/>
    <property type="match status" value="1"/>
</dbReference>
<evidence type="ECO:0000313" key="5">
    <source>
        <dbReference type="Proteomes" id="UP000315724"/>
    </source>
</evidence>
<feature type="domain" description="Beta-lactamase-related" evidence="3">
    <location>
        <begin position="44"/>
        <end position="370"/>
    </location>
</feature>
<dbReference type="InterPro" id="IPR050789">
    <property type="entry name" value="Diverse_Enzym_Activities"/>
</dbReference>
<dbReference type="KEGG" id="tpol:Mal48_25940"/>
<dbReference type="Proteomes" id="UP000315724">
    <property type="component" value="Chromosome"/>
</dbReference>
<dbReference type="SUPFAM" id="SSF56601">
    <property type="entry name" value="beta-lactamase/transpeptidase-like"/>
    <property type="match status" value="1"/>
</dbReference>
<keyword evidence="2" id="KW-0732">Signal</keyword>
<evidence type="ECO:0000256" key="2">
    <source>
        <dbReference type="SAM" id="SignalP"/>
    </source>
</evidence>
<dbReference type="RefSeq" id="WP_231739493.1">
    <property type="nucleotide sequence ID" value="NZ_CP036267.1"/>
</dbReference>
<feature type="chain" id="PRO_5022040954" evidence="2">
    <location>
        <begin position="21"/>
        <end position="386"/>
    </location>
</feature>
<dbReference type="PANTHER" id="PTHR43283">
    <property type="entry name" value="BETA-LACTAMASE-RELATED"/>
    <property type="match status" value="1"/>
</dbReference>
<proteinExistence type="predicted"/>
<dbReference type="InterPro" id="IPR001466">
    <property type="entry name" value="Beta-lactam-related"/>
</dbReference>
<keyword evidence="1 4" id="KW-0378">Hydrolase</keyword>
<dbReference type="PANTHER" id="PTHR43283:SF11">
    <property type="entry name" value="BETA-LACTAMASE-RELATED DOMAIN-CONTAINING PROTEIN"/>
    <property type="match status" value="1"/>
</dbReference>
<dbReference type="GO" id="GO:0016787">
    <property type="term" value="F:hydrolase activity"/>
    <property type="evidence" value="ECO:0007669"/>
    <property type="project" value="UniProtKB-KW"/>
</dbReference>
<evidence type="ECO:0000259" key="3">
    <source>
        <dbReference type="Pfam" id="PF00144"/>
    </source>
</evidence>
<reference evidence="4 5" key="1">
    <citation type="submission" date="2019-02" db="EMBL/GenBank/DDBJ databases">
        <title>Deep-cultivation of Planctomycetes and their phenomic and genomic characterization uncovers novel biology.</title>
        <authorList>
            <person name="Wiegand S."/>
            <person name="Jogler M."/>
            <person name="Boedeker C."/>
            <person name="Pinto D."/>
            <person name="Vollmers J."/>
            <person name="Rivas-Marin E."/>
            <person name="Kohn T."/>
            <person name="Peeters S.H."/>
            <person name="Heuer A."/>
            <person name="Rast P."/>
            <person name="Oberbeckmann S."/>
            <person name="Bunk B."/>
            <person name="Jeske O."/>
            <person name="Meyerdierks A."/>
            <person name="Storesund J.E."/>
            <person name="Kallscheuer N."/>
            <person name="Luecker S."/>
            <person name="Lage O.M."/>
            <person name="Pohl T."/>
            <person name="Merkel B.J."/>
            <person name="Hornburger P."/>
            <person name="Mueller R.-W."/>
            <person name="Bruemmer F."/>
            <person name="Labrenz M."/>
            <person name="Spormann A.M."/>
            <person name="Op den Camp H."/>
            <person name="Overmann J."/>
            <person name="Amann R."/>
            <person name="Jetten M.S.M."/>
            <person name="Mascher T."/>
            <person name="Medema M.H."/>
            <person name="Devos D.P."/>
            <person name="Kaster A.-K."/>
            <person name="Ovreas L."/>
            <person name="Rohde M."/>
            <person name="Galperin M.Y."/>
            <person name="Jogler C."/>
        </authorList>
    </citation>
    <scope>NUCLEOTIDE SEQUENCE [LARGE SCALE GENOMIC DNA]</scope>
    <source>
        <strain evidence="4 5">Mal48</strain>
    </source>
</reference>
<evidence type="ECO:0000313" key="4">
    <source>
        <dbReference type="EMBL" id="QDT33341.1"/>
    </source>
</evidence>
<dbReference type="Gene3D" id="3.40.710.10">
    <property type="entry name" value="DD-peptidase/beta-lactamase superfamily"/>
    <property type="match status" value="1"/>
</dbReference>
<feature type="signal peptide" evidence="2">
    <location>
        <begin position="1"/>
        <end position="20"/>
    </location>
</feature>
<keyword evidence="5" id="KW-1185">Reference proteome</keyword>
<protein>
    <submittedName>
        <fullName evidence="4">Esterase EstB</fullName>
        <ecNumber evidence="4">3.1.1.-</ecNumber>
    </submittedName>
</protein>
<dbReference type="EMBL" id="CP036267">
    <property type="protein sequence ID" value="QDT33341.1"/>
    <property type="molecule type" value="Genomic_DNA"/>
</dbReference>